<comment type="caution">
    <text evidence="1">The sequence shown here is derived from an EMBL/GenBank/DDBJ whole genome shotgun (WGS) entry which is preliminary data.</text>
</comment>
<dbReference type="Proteomes" id="UP000784294">
    <property type="component" value="Unassembled WGS sequence"/>
</dbReference>
<gene>
    <name evidence="1" type="ORF">PXEA_LOCUS29118</name>
</gene>
<accession>A0A448XFZ9</accession>
<evidence type="ECO:0000313" key="2">
    <source>
        <dbReference type="Proteomes" id="UP000784294"/>
    </source>
</evidence>
<keyword evidence="2" id="KW-1185">Reference proteome</keyword>
<reference evidence="1" key="1">
    <citation type="submission" date="2018-11" db="EMBL/GenBank/DDBJ databases">
        <authorList>
            <consortium name="Pathogen Informatics"/>
        </authorList>
    </citation>
    <scope>NUCLEOTIDE SEQUENCE</scope>
</reference>
<evidence type="ECO:0000313" key="1">
    <source>
        <dbReference type="EMBL" id="VEL35678.1"/>
    </source>
</evidence>
<organism evidence="1 2">
    <name type="scientific">Protopolystoma xenopodis</name>
    <dbReference type="NCBI Taxonomy" id="117903"/>
    <lineage>
        <taxon>Eukaryota</taxon>
        <taxon>Metazoa</taxon>
        <taxon>Spiralia</taxon>
        <taxon>Lophotrochozoa</taxon>
        <taxon>Platyhelminthes</taxon>
        <taxon>Monogenea</taxon>
        <taxon>Polyopisthocotylea</taxon>
        <taxon>Polystomatidea</taxon>
        <taxon>Polystomatidae</taxon>
        <taxon>Protopolystoma</taxon>
    </lineage>
</organism>
<dbReference type="EMBL" id="CAAALY010250390">
    <property type="protein sequence ID" value="VEL35678.1"/>
    <property type="molecule type" value="Genomic_DNA"/>
</dbReference>
<dbReference type="AlphaFoldDB" id="A0A448XFZ9"/>
<sequence>MALCFYAELAIPRQGIAPFCQTHLTSAHTEASYRLGRRLLHLWRDYSLPKITLCVDSVQDIATRCGLPIDAGK</sequence>
<proteinExistence type="predicted"/>
<name>A0A448XFZ9_9PLAT</name>
<protein>
    <submittedName>
        <fullName evidence="1">Uncharacterized protein</fullName>
    </submittedName>
</protein>